<dbReference type="Pfam" id="PF03473">
    <property type="entry name" value="MOSC"/>
    <property type="match status" value="1"/>
</dbReference>
<dbReference type="SUPFAM" id="SSF50800">
    <property type="entry name" value="PK beta-barrel domain-like"/>
    <property type="match status" value="1"/>
</dbReference>
<dbReference type="SUPFAM" id="SSF141673">
    <property type="entry name" value="MOSC N-terminal domain-like"/>
    <property type="match status" value="1"/>
</dbReference>
<sequence length="374" mass="42137">MITLSRLYTHPVKSMRGIRLSHAFADTSGLTFDRNFMVTTLEGKFITARKYPQMLLFTPAMLNNGLYLRAPNGESASVLYQDFGQKQSPTEVWGNHFHALIAPDAINTWLSTFFDEPVQLRWLSPELSRRVKKHHEVPLSFADGYPFLLINEASVQELQRRCPASIKLEQFRGNLIITGAKPFEEDTWQRVQIGEIIFTLDKPCSRCILTTVSPEKGIKHPNAEPLATLQTFRMDDSGDVDFGQNLLIENTGVIRVGDTLTVLETKSAKQYPLREREVPVAQTTQVSPSKISLMFEETEYEGNTEHVILEQLEYHGLSIPYSCRAGICGRCRISLIEGEVTPLKQSAIKENGDILACSCIPKSAIKLAFMKNQN</sequence>
<name>A0A379G201_9GAMM</name>
<dbReference type="PROSITE" id="PS51340">
    <property type="entry name" value="MOSC"/>
    <property type="match status" value="1"/>
</dbReference>
<dbReference type="GO" id="GO:0030170">
    <property type="term" value="F:pyridoxal phosphate binding"/>
    <property type="evidence" value="ECO:0007669"/>
    <property type="project" value="InterPro"/>
</dbReference>
<dbReference type="CDD" id="cd00207">
    <property type="entry name" value="fer2"/>
    <property type="match status" value="1"/>
</dbReference>
<dbReference type="PANTHER" id="PTHR14237">
    <property type="entry name" value="MOLYBDOPTERIN COFACTOR SULFURASE MOSC"/>
    <property type="match status" value="1"/>
</dbReference>
<dbReference type="Pfam" id="PF03476">
    <property type="entry name" value="MOSC_N"/>
    <property type="match status" value="1"/>
</dbReference>
<dbReference type="GeneID" id="93420738"/>
<dbReference type="Pfam" id="PF00111">
    <property type="entry name" value="Fer2"/>
    <property type="match status" value="1"/>
</dbReference>
<dbReference type="OrthoDB" id="581532at2"/>
<reference evidence="3 4" key="1">
    <citation type="submission" date="2018-06" db="EMBL/GenBank/DDBJ databases">
        <authorList>
            <consortium name="Pathogen Informatics"/>
            <person name="Doyle S."/>
        </authorList>
    </citation>
    <scope>NUCLEOTIDE SEQUENCE [LARGE SCALE GENOMIC DNA]</scope>
    <source>
        <strain evidence="3 4">NCTC12026</strain>
    </source>
</reference>
<dbReference type="InterPro" id="IPR001041">
    <property type="entry name" value="2Fe-2S_ferredoxin-type"/>
</dbReference>
<protein>
    <submittedName>
        <fullName evidence="3">2Fe-2S ferredoxin YfaE</fullName>
    </submittedName>
</protein>
<organism evidence="3 4">
    <name type="scientific">Providencia rustigianii</name>
    <dbReference type="NCBI Taxonomy" id="158850"/>
    <lineage>
        <taxon>Bacteria</taxon>
        <taxon>Pseudomonadati</taxon>
        <taxon>Pseudomonadota</taxon>
        <taxon>Gammaproteobacteria</taxon>
        <taxon>Enterobacterales</taxon>
        <taxon>Morganellaceae</taxon>
        <taxon>Providencia</taxon>
    </lineage>
</organism>
<dbReference type="GO" id="GO:0030151">
    <property type="term" value="F:molybdenum ion binding"/>
    <property type="evidence" value="ECO:0007669"/>
    <property type="project" value="InterPro"/>
</dbReference>
<dbReference type="EMBL" id="UGUA01000002">
    <property type="protein sequence ID" value="SUC35030.1"/>
    <property type="molecule type" value="Genomic_DNA"/>
</dbReference>
<evidence type="ECO:0000313" key="4">
    <source>
        <dbReference type="Proteomes" id="UP000255129"/>
    </source>
</evidence>
<accession>A0A379G201</accession>
<dbReference type="AlphaFoldDB" id="A0A379G201"/>
<dbReference type="GO" id="GO:0051536">
    <property type="term" value="F:iron-sulfur cluster binding"/>
    <property type="evidence" value="ECO:0007669"/>
    <property type="project" value="InterPro"/>
</dbReference>
<dbReference type="InterPro" id="IPR012675">
    <property type="entry name" value="Beta-grasp_dom_sf"/>
</dbReference>
<feature type="domain" description="MOSC" evidence="2">
    <location>
        <begin position="115"/>
        <end position="263"/>
    </location>
</feature>
<feature type="domain" description="2Fe-2S ferredoxin-type" evidence="1">
    <location>
        <begin position="289"/>
        <end position="373"/>
    </location>
</feature>
<dbReference type="InterPro" id="IPR011037">
    <property type="entry name" value="Pyrv_Knase-like_insert_dom_sf"/>
</dbReference>
<dbReference type="Gene3D" id="3.10.20.30">
    <property type="match status" value="1"/>
</dbReference>
<evidence type="ECO:0000313" key="3">
    <source>
        <dbReference type="EMBL" id="SUC35030.1"/>
    </source>
</evidence>
<dbReference type="Proteomes" id="UP000255129">
    <property type="component" value="Unassembled WGS sequence"/>
</dbReference>
<gene>
    <name evidence="3" type="primary">ycbX</name>
    <name evidence="3" type="ORF">NCTC12026_01406</name>
</gene>
<dbReference type="RefSeq" id="WP_039854300.1">
    <property type="nucleotide sequence ID" value="NZ_AP018946.1"/>
</dbReference>
<dbReference type="GO" id="GO:0003824">
    <property type="term" value="F:catalytic activity"/>
    <property type="evidence" value="ECO:0007669"/>
    <property type="project" value="InterPro"/>
</dbReference>
<dbReference type="PROSITE" id="PS51085">
    <property type="entry name" value="2FE2S_FER_2"/>
    <property type="match status" value="1"/>
</dbReference>
<dbReference type="InterPro" id="IPR005303">
    <property type="entry name" value="MOCOS_middle"/>
</dbReference>
<evidence type="ECO:0000259" key="2">
    <source>
        <dbReference type="PROSITE" id="PS51340"/>
    </source>
</evidence>
<dbReference type="InterPro" id="IPR005302">
    <property type="entry name" value="MoCF_Sase_C"/>
</dbReference>
<dbReference type="PANTHER" id="PTHR14237:SF19">
    <property type="entry name" value="MITOCHONDRIAL AMIDOXIME REDUCING COMPONENT 1"/>
    <property type="match status" value="1"/>
</dbReference>
<evidence type="ECO:0000259" key="1">
    <source>
        <dbReference type="PROSITE" id="PS51085"/>
    </source>
</evidence>
<dbReference type="SUPFAM" id="SSF54292">
    <property type="entry name" value="2Fe-2S ferredoxin-like"/>
    <property type="match status" value="1"/>
</dbReference>
<dbReference type="InterPro" id="IPR036010">
    <property type="entry name" value="2Fe-2S_ferredoxin-like_sf"/>
</dbReference>
<proteinExistence type="predicted"/>